<gene>
    <name evidence="2" type="ORF">K8344_07755</name>
</gene>
<name>A0A9X1R330_9FLAO</name>
<dbReference type="AlphaFoldDB" id="A0A9X1R330"/>
<keyword evidence="1" id="KW-1133">Transmembrane helix</keyword>
<comment type="caution">
    <text evidence="2">The sequence shown here is derived from an EMBL/GenBank/DDBJ whole genome shotgun (WGS) entry which is preliminary data.</text>
</comment>
<dbReference type="Proteomes" id="UP001139462">
    <property type="component" value="Unassembled WGS sequence"/>
</dbReference>
<protein>
    <recommendedName>
        <fullName evidence="4">Integral membrane protein (PIN domain superfamily)</fullName>
    </recommendedName>
</protein>
<dbReference type="RefSeq" id="WP_237608165.1">
    <property type="nucleotide sequence ID" value="NZ_JAIRBB010000005.1"/>
</dbReference>
<dbReference type="EMBL" id="JAIRBB010000005">
    <property type="protein sequence ID" value="MCG2431012.1"/>
    <property type="molecule type" value="Genomic_DNA"/>
</dbReference>
<feature type="transmembrane region" description="Helical" evidence="1">
    <location>
        <begin position="69"/>
        <end position="91"/>
    </location>
</feature>
<evidence type="ECO:0000313" key="2">
    <source>
        <dbReference type="EMBL" id="MCG2431012.1"/>
    </source>
</evidence>
<keyword evidence="1" id="KW-0812">Transmembrane</keyword>
<feature type="transmembrane region" description="Helical" evidence="1">
    <location>
        <begin position="103"/>
        <end position="123"/>
    </location>
</feature>
<proteinExistence type="predicted"/>
<accession>A0A9X1R330</accession>
<reference evidence="2" key="1">
    <citation type="submission" date="2021-09" db="EMBL/GenBank/DDBJ databases">
        <title>Genome of Aequorivita sp. strain F64183.</title>
        <authorList>
            <person name="Wang Y."/>
        </authorList>
    </citation>
    <scope>NUCLEOTIDE SEQUENCE</scope>
    <source>
        <strain evidence="2">F64183</strain>
    </source>
</reference>
<feature type="transmembrane region" description="Helical" evidence="1">
    <location>
        <begin position="44"/>
        <end position="63"/>
    </location>
</feature>
<evidence type="ECO:0000256" key="1">
    <source>
        <dbReference type="SAM" id="Phobius"/>
    </source>
</evidence>
<evidence type="ECO:0000313" key="3">
    <source>
        <dbReference type="Proteomes" id="UP001139462"/>
    </source>
</evidence>
<keyword evidence="3" id="KW-1185">Reference proteome</keyword>
<keyword evidence="1" id="KW-0472">Membrane</keyword>
<sequence length="128" mass="14810">MDVSIFLAKFWGWYLIFFFFILSYNPKRIKQILSFLEDEKFSILVAFIAIVIGLLNILFHNIWNSSATVIVSLIGWIALLKGLMLFAFPSLALKAIDFTSLKLIQVIYVLLFLMGLYLLNVGYDLIQY</sequence>
<organism evidence="2 3">
    <name type="scientific">Aequorivita xiaoshiensis</name>
    <dbReference type="NCBI Taxonomy" id="2874476"/>
    <lineage>
        <taxon>Bacteria</taxon>
        <taxon>Pseudomonadati</taxon>
        <taxon>Bacteroidota</taxon>
        <taxon>Flavobacteriia</taxon>
        <taxon>Flavobacteriales</taxon>
        <taxon>Flavobacteriaceae</taxon>
        <taxon>Aequorivita</taxon>
    </lineage>
</organism>
<evidence type="ECO:0008006" key="4">
    <source>
        <dbReference type="Google" id="ProtNLM"/>
    </source>
</evidence>
<feature type="transmembrane region" description="Helical" evidence="1">
    <location>
        <begin position="6"/>
        <end position="24"/>
    </location>
</feature>